<dbReference type="EMBL" id="BAHD01000028">
    <property type="protein sequence ID" value="GAB95887.1"/>
    <property type="molecule type" value="Genomic_DNA"/>
</dbReference>
<evidence type="ECO:0000256" key="4">
    <source>
        <dbReference type="ARBA" id="ARBA00022692"/>
    </source>
</evidence>
<dbReference type="GO" id="GO:0005886">
    <property type="term" value="C:plasma membrane"/>
    <property type="evidence" value="ECO:0007669"/>
    <property type="project" value="UniProtKB-SubCell"/>
</dbReference>
<keyword evidence="3" id="KW-1003">Cell membrane</keyword>
<sequence>MSLAGPLDLLVSFLLVFTRLSAFLLIAPPFNSNAIPRRIRVLLGAAIALPIAGLVATDDPPLPDLSSLWPLVAAIGWQVLVGLTLGFIVLVAFSAIQAAGNLMDLFSMFAMAAMLDPISNTQSSVFGRLQYLIGTTLLFASGGHLLFVRGLMSTFEVAPLQAPDLRALEPLLINEFGRLLLAAVEIGGPVLACLFLADVALGLVSRSVPSLNVFQLSFPIKVILAVSLASVAVAMLPAAVNGIVERVLLHFQPALQILGG</sequence>
<organism evidence="8 9">
    <name type="scientific">Kineosphaera limosa NBRC 100340</name>
    <dbReference type="NCBI Taxonomy" id="1184609"/>
    <lineage>
        <taxon>Bacteria</taxon>
        <taxon>Bacillati</taxon>
        <taxon>Actinomycetota</taxon>
        <taxon>Actinomycetes</taxon>
        <taxon>Micrococcales</taxon>
        <taxon>Dermatophilaceae</taxon>
        <taxon>Kineosphaera</taxon>
    </lineage>
</organism>
<dbReference type="OrthoDB" id="9807748at2"/>
<evidence type="ECO:0000256" key="1">
    <source>
        <dbReference type="ARBA" id="ARBA00004651"/>
    </source>
</evidence>
<feature type="transmembrane region" description="Helical" evidence="7">
    <location>
        <begin position="6"/>
        <end position="27"/>
    </location>
</feature>
<dbReference type="GO" id="GO:0006605">
    <property type="term" value="P:protein targeting"/>
    <property type="evidence" value="ECO:0007669"/>
    <property type="project" value="InterPro"/>
</dbReference>
<dbReference type="PANTHER" id="PTHR30065">
    <property type="entry name" value="FLAGELLAR BIOSYNTHETIC PROTEIN FLIR"/>
    <property type="match status" value="1"/>
</dbReference>
<feature type="transmembrane region" description="Helical" evidence="7">
    <location>
        <begin position="68"/>
        <end position="93"/>
    </location>
</feature>
<evidence type="ECO:0000256" key="3">
    <source>
        <dbReference type="ARBA" id="ARBA00022475"/>
    </source>
</evidence>
<feature type="transmembrane region" description="Helical" evidence="7">
    <location>
        <begin position="129"/>
        <end position="148"/>
    </location>
</feature>
<accession>K6WUX5</accession>
<keyword evidence="8" id="KW-0969">Cilium</keyword>
<keyword evidence="6 7" id="KW-0472">Membrane</keyword>
<dbReference type="PANTHER" id="PTHR30065:SF1">
    <property type="entry name" value="SURFACE PRESENTATION OF ANTIGENS PROTEIN SPAR"/>
    <property type="match status" value="1"/>
</dbReference>
<gene>
    <name evidence="8" type="primary">fliR</name>
    <name evidence="8" type="ORF">KILIM_028_00410</name>
</gene>
<name>K6WUX5_9MICO</name>
<feature type="transmembrane region" description="Helical" evidence="7">
    <location>
        <begin position="39"/>
        <end position="56"/>
    </location>
</feature>
<dbReference type="RefSeq" id="WP_006592419.1">
    <property type="nucleotide sequence ID" value="NZ_BAHD01000028.1"/>
</dbReference>
<evidence type="ECO:0000313" key="9">
    <source>
        <dbReference type="Proteomes" id="UP000008366"/>
    </source>
</evidence>
<dbReference type="Proteomes" id="UP000008366">
    <property type="component" value="Unassembled WGS sequence"/>
</dbReference>
<evidence type="ECO:0000256" key="6">
    <source>
        <dbReference type="ARBA" id="ARBA00023136"/>
    </source>
</evidence>
<keyword evidence="5 7" id="KW-1133">Transmembrane helix</keyword>
<dbReference type="eggNOG" id="COG1684">
    <property type="taxonomic scope" value="Bacteria"/>
</dbReference>
<keyword evidence="4 7" id="KW-0812">Transmembrane</keyword>
<evidence type="ECO:0000256" key="5">
    <source>
        <dbReference type="ARBA" id="ARBA00022989"/>
    </source>
</evidence>
<comment type="similarity">
    <text evidence="2">Belongs to the FliR/MopE/SpaR family.</text>
</comment>
<keyword evidence="8" id="KW-0282">Flagellum</keyword>
<dbReference type="AlphaFoldDB" id="K6WUX5"/>
<comment type="subcellular location">
    <subcellularLocation>
        <location evidence="1">Cell membrane</location>
        <topology evidence="1">Multi-pass membrane protein</topology>
    </subcellularLocation>
</comment>
<evidence type="ECO:0000256" key="7">
    <source>
        <dbReference type="SAM" id="Phobius"/>
    </source>
</evidence>
<proteinExistence type="inferred from homology"/>
<protein>
    <submittedName>
        <fullName evidence="8">Putative flagellar biosynthetic protein FliR</fullName>
    </submittedName>
</protein>
<dbReference type="InterPro" id="IPR002010">
    <property type="entry name" value="T3SS_IM_R"/>
</dbReference>
<feature type="transmembrane region" description="Helical" evidence="7">
    <location>
        <begin position="222"/>
        <end position="244"/>
    </location>
</feature>
<keyword evidence="8" id="KW-0966">Cell projection</keyword>
<dbReference type="Pfam" id="PF01311">
    <property type="entry name" value="Bac_export_1"/>
    <property type="match status" value="1"/>
</dbReference>
<dbReference type="PRINTS" id="PR00953">
    <property type="entry name" value="TYPE3IMRPROT"/>
</dbReference>
<evidence type="ECO:0000313" key="8">
    <source>
        <dbReference type="EMBL" id="GAB95887.1"/>
    </source>
</evidence>
<dbReference type="STRING" id="1184609.KILIM_028_00410"/>
<feature type="transmembrane region" description="Helical" evidence="7">
    <location>
        <begin position="179"/>
        <end position="202"/>
    </location>
</feature>
<reference evidence="8 9" key="1">
    <citation type="submission" date="2012-08" db="EMBL/GenBank/DDBJ databases">
        <title>Whole genome shotgun sequence of Kineosphaera limosa NBRC 100340.</title>
        <authorList>
            <person name="Yoshida I."/>
            <person name="Isaki S."/>
            <person name="Hosoyama A."/>
            <person name="Tsuchikane K."/>
            <person name="Katsumata H."/>
            <person name="Ando Y."/>
            <person name="Ohji S."/>
            <person name="Hamada M."/>
            <person name="Tamura T."/>
            <person name="Yamazoe A."/>
            <person name="Yamazaki S."/>
            <person name="Fujita N."/>
        </authorList>
    </citation>
    <scope>NUCLEOTIDE SEQUENCE [LARGE SCALE GENOMIC DNA]</scope>
    <source>
        <strain evidence="8 9">NBRC 100340</strain>
    </source>
</reference>
<comment type="caution">
    <text evidence="8">The sequence shown here is derived from an EMBL/GenBank/DDBJ whole genome shotgun (WGS) entry which is preliminary data.</text>
</comment>
<keyword evidence="9" id="KW-1185">Reference proteome</keyword>
<evidence type="ECO:0000256" key="2">
    <source>
        <dbReference type="ARBA" id="ARBA00009772"/>
    </source>
</evidence>